<evidence type="ECO:0000256" key="3">
    <source>
        <dbReference type="ARBA" id="ARBA00022692"/>
    </source>
</evidence>
<dbReference type="GO" id="GO:0015419">
    <property type="term" value="F:ABC-type sulfate transporter activity"/>
    <property type="evidence" value="ECO:0007669"/>
    <property type="project" value="InterPro"/>
</dbReference>
<accession>A0A510DTU9</accession>
<feature type="transmembrane region" description="Helical" evidence="7">
    <location>
        <begin position="12"/>
        <end position="36"/>
    </location>
</feature>
<evidence type="ECO:0000313" key="9">
    <source>
        <dbReference type="EMBL" id="BBG23585.1"/>
    </source>
</evidence>
<dbReference type="PROSITE" id="PS50928">
    <property type="entry name" value="ABC_TM1"/>
    <property type="match status" value="1"/>
</dbReference>
<evidence type="ECO:0000256" key="1">
    <source>
        <dbReference type="ARBA" id="ARBA00004141"/>
    </source>
</evidence>
<dbReference type="Proteomes" id="UP000322983">
    <property type="component" value="Chromosome"/>
</dbReference>
<dbReference type="PANTHER" id="PTHR30406:SF8">
    <property type="entry name" value="SULFATE TRANSPORT SYSTEM PERMEASE PROTEIN CYST"/>
    <property type="match status" value="1"/>
</dbReference>
<evidence type="ECO:0000256" key="2">
    <source>
        <dbReference type="ARBA" id="ARBA00022448"/>
    </source>
</evidence>
<evidence type="ECO:0000313" key="10">
    <source>
        <dbReference type="EMBL" id="BBG26332.1"/>
    </source>
</evidence>
<dbReference type="OrthoDB" id="11163at2157"/>
<evidence type="ECO:0000256" key="4">
    <source>
        <dbReference type="ARBA" id="ARBA00022989"/>
    </source>
</evidence>
<dbReference type="GeneID" id="41717244"/>
<evidence type="ECO:0000256" key="7">
    <source>
        <dbReference type="RuleBase" id="RU363032"/>
    </source>
</evidence>
<feature type="transmembrane region" description="Helical" evidence="7">
    <location>
        <begin position="238"/>
        <end position="264"/>
    </location>
</feature>
<dbReference type="AlphaFoldDB" id="A0A510DTU9"/>
<dbReference type="InterPro" id="IPR005667">
    <property type="entry name" value="Sulph_transpt2"/>
</dbReference>
<feature type="transmembrane region" description="Helical" evidence="7">
    <location>
        <begin position="56"/>
        <end position="80"/>
    </location>
</feature>
<dbReference type="Pfam" id="PF00528">
    <property type="entry name" value="BPD_transp_1"/>
    <property type="match status" value="1"/>
</dbReference>
<evidence type="ECO:0000313" key="11">
    <source>
        <dbReference type="Proteomes" id="UP000322983"/>
    </source>
</evidence>
<dbReference type="EMBL" id="AP018930">
    <property type="protein sequence ID" value="BBG26332.1"/>
    <property type="molecule type" value="Genomic_DNA"/>
</dbReference>
<reference evidence="9 11" key="2">
    <citation type="journal article" date="2020" name="Int. J. Syst. Evol. Microbiol.">
        <title>Sulfuracidifex tepidarius gen. nov., sp. nov. and transfer of Sulfolobus metallicus Huber and Stetter 1992 to the genus Sulfuracidifex as Sulfuracidifex metallicus comb. nov.</title>
        <authorList>
            <person name="Itoh T."/>
            <person name="Miura T."/>
            <person name="Sakai H.D."/>
            <person name="Kato S."/>
            <person name="Ohkuma M."/>
            <person name="Takashina T."/>
        </authorList>
    </citation>
    <scope>NUCLEOTIDE SEQUENCE [LARGE SCALE GENOMIC DNA]</scope>
    <source>
        <strain evidence="9 11">IC-006</strain>
        <strain evidence="10">IC-007</strain>
    </source>
</reference>
<dbReference type="KEGG" id="step:IC006_0873"/>
<keyword evidence="4 7" id="KW-1133">Transmembrane helix</keyword>
<evidence type="ECO:0000256" key="6">
    <source>
        <dbReference type="ARBA" id="ARBA00023136"/>
    </source>
</evidence>
<dbReference type="STRING" id="1294262.GCA_001316085_01551"/>
<evidence type="ECO:0000313" key="12">
    <source>
        <dbReference type="Proteomes" id="UP000325030"/>
    </source>
</evidence>
<dbReference type="Gene3D" id="1.10.3720.10">
    <property type="entry name" value="MetI-like"/>
    <property type="match status" value="1"/>
</dbReference>
<dbReference type="InterPro" id="IPR035906">
    <property type="entry name" value="MetI-like_sf"/>
</dbReference>
<name>A0A510DTU9_9CREN</name>
<feature type="transmembrane region" description="Helical" evidence="7">
    <location>
        <begin position="193"/>
        <end position="218"/>
    </location>
</feature>
<feature type="domain" description="ABC transmembrane type-1" evidence="8">
    <location>
        <begin position="54"/>
        <end position="258"/>
    </location>
</feature>
<keyword evidence="11" id="KW-1185">Reference proteome</keyword>
<keyword evidence="5" id="KW-0764">Sulfate transport</keyword>
<dbReference type="GO" id="GO:0005886">
    <property type="term" value="C:plasma membrane"/>
    <property type="evidence" value="ECO:0007669"/>
    <property type="project" value="UniProtKB-SubCell"/>
</dbReference>
<sequence length="270" mass="29960">MEGTSVRPKVNTLKLISIFSAILLLLPIVYLLYYGYGPFLVSKEVLNKLLVSSIEFTFFSAGVSVVTVVGIFTPLAYFLARHSNPIVEAIVDIPASIPHPLVGVALVFIDSPITPLGKFLYYHGIVFYYSYLGVFLALMIVTSPIYIRSMENFFKSLPDDPEIYAMSFGYSEFYVFSRVVLRRSLGGMLSGGLTSVARAISEFGSVVIIAPYVTGWVFNGDCTSSIYIYNEFQTYFNASVTAAATLIVFSMILISVIRIVNYLLQRRGLI</sequence>
<dbReference type="RefSeq" id="WP_054845864.1">
    <property type="nucleotide sequence ID" value="NZ_AP018929.1"/>
</dbReference>
<comment type="subcellular location">
    <subcellularLocation>
        <location evidence="7">Cell membrane</location>
        <topology evidence="7">Multi-pass membrane protein</topology>
    </subcellularLocation>
    <subcellularLocation>
        <location evidence="1">Membrane</location>
        <topology evidence="1">Multi-pass membrane protein</topology>
    </subcellularLocation>
</comment>
<dbReference type="PANTHER" id="PTHR30406">
    <property type="entry name" value="SULFATE TRANSPORT SYSTEM PERMEASE PROTEIN"/>
    <property type="match status" value="1"/>
</dbReference>
<feature type="transmembrane region" description="Helical" evidence="7">
    <location>
        <begin position="126"/>
        <end position="147"/>
    </location>
</feature>
<dbReference type="InterPro" id="IPR000515">
    <property type="entry name" value="MetI-like"/>
</dbReference>
<protein>
    <submittedName>
        <fullName evidence="9">Molybdate/tungstate transport system permease protein WtpB</fullName>
    </submittedName>
</protein>
<organism evidence="9 11">
    <name type="scientific">Sulfuracidifex tepidarius</name>
    <dbReference type="NCBI Taxonomy" id="1294262"/>
    <lineage>
        <taxon>Archaea</taxon>
        <taxon>Thermoproteota</taxon>
        <taxon>Thermoprotei</taxon>
        <taxon>Sulfolobales</taxon>
        <taxon>Sulfolobaceae</taxon>
        <taxon>Sulfuracidifex</taxon>
    </lineage>
</organism>
<accession>A0A510E1H3</accession>
<evidence type="ECO:0000259" key="8">
    <source>
        <dbReference type="PROSITE" id="PS50928"/>
    </source>
</evidence>
<comment type="similarity">
    <text evidence="7">Belongs to the binding-protein-dependent transport system permease family.</text>
</comment>
<keyword evidence="3 7" id="KW-0812">Transmembrane</keyword>
<evidence type="ECO:0000256" key="5">
    <source>
        <dbReference type="ARBA" id="ARBA00023032"/>
    </source>
</evidence>
<dbReference type="Proteomes" id="UP000325030">
    <property type="component" value="Chromosome"/>
</dbReference>
<gene>
    <name evidence="9" type="ORF">IC006_0873</name>
    <name evidence="10" type="ORF">IC007_0840</name>
</gene>
<keyword evidence="6 7" id="KW-0472">Membrane</keyword>
<proteinExistence type="inferred from homology"/>
<keyword evidence="2 7" id="KW-0813">Transport</keyword>
<dbReference type="SUPFAM" id="SSF161098">
    <property type="entry name" value="MetI-like"/>
    <property type="match status" value="1"/>
</dbReference>
<dbReference type="EMBL" id="AP018929">
    <property type="protein sequence ID" value="BBG23585.1"/>
    <property type="molecule type" value="Genomic_DNA"/>
</dbReference>
<reference evidence="12" key="1">
    <citation type="submission" date="2018-09" db="EMBL/GenBank/DDBJ databases">
        <title>Complete Genome Sequencing of Sulfolobus sp. JCM 16834.</title>
        <authorList>
            <person name="Kato S."/>
            <person name="Itoh T."/>
            <person name="Ohkuma M."/>
        </authorList>
    </citation>
    <scope>NUCLEOTIDE SEQUENCE [LARGE SCALE GENOMIC DNA]</scope>
    <source>
        <strain evidence="12">IC-007</strain>
    </source>
</reference>